<protein>
    <submittedName>
        <fullName evidence="2">Carboxypeptidase-like protein</fullName>
    </submittedName>
</protein>
<keyword evidence="2" id="KW-0378">Hydrolase</keyword>
<keyword evidence="1" id="KW-0732">Signal</keyword>
<accession>A0A2W7I1R2</accession>
<dbReference type="EMBL" id="QKYV01000004">
    <property type="protein sequence ID" value="PZW40684.1"/>
    <property type="molecule type" value="Genomic_DNA"/>
</dbReference>
<dbReference type="InterPro" id="IPR043741">
    <property type="entry name" value="DUF5686"/>
</dbReference>
<evidence type="ECO:0000313" key="3">
    <source>
        <dbReference type="Proteomes" id="UP000249542"/>
    </source>
</evidence>
<name>A0A2W7I1R2_9FLAO</name>
<dbReference type="GO" id="GO:0004180">
    <property type="term" value="F:carboxypeptidase activity"/>
    <property type="evidence" value="ECO:0007669"/>
    <property type="project" value="UniProtKB-KW"/>
</dbReference>
<keyword evidence="3" id="KW-1185">Reference proteome</keyword>
<comment type="caution">
    <text evidence="2">The sequence shown here is derived from an EMBL/GenBank/DDBJ whole genome shotgun (WGS) entry which is preliminary data.</text>
</comment>
<feature type="chain" id="PRO_5016073825" evidence="1">
    <location>
        <begin position="19"/>
        <end position="819"/>
    </location>
</feature>
<evidence type="ECO:0000313" key="2">
    <source>
        <dbReference type="EMBL" id="PZW40684.1"/>
    </source>
</evidence>
<gene>
    <name evidence="2" type="ORF">LX95_01752</name>
</gene>
<dbReference type="InterPro" id="IPR008969">
    <property type="entry name" value="CarboxyPept-like_regulatory"/>
</dbReference>
<dbReference type="Proteomes" id="UP000249542">
    <property type="component" value="Unassembled WGS sequence"/>
</dbReference>
<proteinExistence type="predicted"/>
<evidence type="ECO:0000256" key="1">
    <source>
        <dbReference type="SAM" id="SignalP"/>
    </source>
</evidence>
<keyword evidence="2" id="KW-0645">Protease</keyword>
<dbReference type="RefSeq" id="WP_111541049.1">
    <property type="nucleotide sequence ID" value="NZ_QKYV01000004.1"/>
</dbReference>
<dbReference type="SUPFAM" id="SSF49464">
    <property type="entry name" value="Carboxypeptidase regulatory domain-like"/>
    <property type="match status" value="1"/>
</dbReference>
<organism evidence="2 3">
    <name type="scientific">Mesonia algae</name>
    <dbReference type="NCBI Taxonomy" id="213248"/>
    <lineage>
        <taxon>Bacteria</taxon>
        <taxon>Pseudomonadati</taxon>
        <taxon>Bacteroidota</taxon>
        <taxon>Flavobacteriia</taxon>
        <taxon>Flavobacteriales</taxon>
        <taxon>Flavobacteriaceae</taxon>
        <taxon>Mesonia</taxon>
    </lineage>
</organism>
<keyword evidence="2" id="KW-0121">Carboxypeptidase</keyword>
<sequence length="819" mass="93380">MKKLLLLAFLFISFSGFSQLVGKVTDEAGEIIPYVNIYIKDTYKGTTTNNEGNYMLDYEQTGKTTLVFQFLGFKTLEKEVDITGFPFVLNVSLAEESTSLDEVILKSGENPAIRVIKKAIEYREENLAKTEAYTADFYSRGLWKIQNAPEKILGAEVGDLGGGLDSTRSGIVYLSETISKIKFKAPDKFHEKIVASKVSGDDNGFSLNSAREANFNFYNNTIELNTEIVSPIADYAFNYYEYQLDGVFYDELGNLINKIKVTPKRKNDRIFSGFIYIIEDDWEIYGVDLNTTGKAMQITPIDTLSFKQNFKYNKNDQLWVKISQTVDFTWGIFGITGDGRFTAVYSNHNFKPQFDDDSFSREIMSFEGEANKKDSLFWQGIRPIPLTDEELNDYVRKDSIQERKNSKVYKDSIDGVRNKFSVTDPLFGYSYQNSHKNYRFSISGPVNGLHYNTVQGWNVNLDLNFTKRNKEENTYWNLFSDMSYGVSDERYRVSGGFTSLLNNKSKAYISISGGIKATQINDTDPLPLYVNDVANILFERNYLKLYDKLFAEATYSEELFNGFRFYSALSAEKRSPLFNSTDHVSVNNDNGGYTSNNPLAPQAFGSASFQEHTIAKLKLNARINFGQEYYNYPDGKYNVTNEDYPTLWLGYEKGFASDIKKYNFDLIKISASQTLSLQNKGELSYNLRAGKFFDADEISLVDFQHFRGNQTRINLDNALAKFNLLPYYSHSTNDDYAEAHLEHNFNGWILGKIPGLNQLNFNMIVGAHSLITSQNKPYTEFSVGIDNLGIGKFRFLRVDYVKPYQGGWQNGAFMFGLSF</sequence>
<reference evidence="2 3" key="1">
    <citation type="submission" date="2018-06" db="EMBL/GenBank/DDBJ databases">
        <title>Genomic Encyclopedia of Archaeal and Bacterial Type Strains, Phase II (KMG-II): from individual species to whole genera.</title>
        <authorList>
            <person name="Goeker M."/>
        </authorList>
    </citation>
    <scope>NUCLEOTIDE SEQUENCE [LARGE SCALE GENOMIC DNA]</scope>
    <source>
        <strain evidence="2 3">DSM 15361</strain>
    </source>
</reference>
<dbReference type="Pfam" id="PF18939">
    <property type="entry name" value="DUF5686"/>
    <property type="match status" value="1"/>
</dbReference>
<dbReference type="AlphaFoldDB" id="A0A2W7I1R2"/>
<dbReference type="Pfam" id="PF13715">
    <property type="entry name" value="CarbopepD_reg_2"/>
    <property type="match status" value="1"/>
</dbReference>
<feature type="signal peptide" evidence="1">
    <location>
        <begin position="1"/>
        <end position="18"/>
    </location>
</feature>
<dbReference type="Gene3D" id="2.60.40.1120">
    <property type="entry name" value="Carboxypeptidase-like, regulatory domain"/>
    <property type="match status" value="1"/>
</dbReference>